<dbReference type="GO" id="GO:0007165">
    <property type="term" value="P:signal transduction"/>
    <property type="evidence" value="ECO:0007669"/>
    <property type="project" value="UniProtKB-KW"/>
</dbReference>
<keyword evidence="8" id="KW-1185">Reference proteome</keyword>
<evidence type="ECO:0000259" key="6">
    <source>
        <dbReference type="PROSITE" id="PS50885"/>
    </source>
</evidence>
<reference evidence="7 8" key="1">
    <citation type="submission" date="2019-10" db="EMBL/GenBank/DDBJ databases">
        <title>Comparative genomics of sulfur disproportionating microorganisms.</title>
        <authorList>
            <person name="Ward L.M."/>
            <person name="Bertran E."/>
            <person name="Johnston D."/>
        </authorList>
    </citation>
    <scope>NUCLEOTIDE SEQUENCE [LARGE SCALE GENOMIC DNA]</scope>
    <source>
        <strain evidence="7 8">DSM 14055</strain>
    </source>
</reference>
<dbReference type="InterPro" id="IPR024478">
    <property type="entry name" value="HlyB_4HB_MCP"/>
</dbReference>
<dbReference type="PANTHER" id="PTHR32089">
    <property type="entry name" value="METHYL-ACCEPTING CHEMOTAXIS PROTEIN MCPB"/>
    <property type="match status" value="1"/>
</dbReference>
<dbReference type="PRINTS" id="PR00260">
    <property type="entry name" value="CHEMTRNSDUCR"/>
</dbReference>
<dbReference type="GO" id="GO:0006935">
    <property type="term" value="P:chemotaxis"/>
    <property type="evidence" value="ECO:0007669"/>
    <property type="project" value="InterPro"/>
</dbReference>
<evidence type="ECO:0000313" key="8">
    <source>
        <dbReference type="Proteomes" id="UP000441717"/>
    </source>
</evidence>
<dbReference type="PROSITE" id="PS50885">
    <property type="entry name" value="HAMP"/>
    <property type="match status" value="1"/>
</dbReference>
<dbReference type="InterPro" id="IPR003660">
    <property type="entry name" value="HAMP_dom"/>
</dbReference>
<feature type="transmembrane region" description="Helical" evidence="4">
    <location>
        <begin position="6"/>
        <end position="28"/>
    </location>
</feature>
<comment type="similarity">
    <text evidence="2">Belongs to the methyl-accepting chemotaxis (MCP) protein family.</text>
</comment>
<feature type="domain" description="HAMP" evidence="6">
    <location>
        <begin position="214"/>
        <end position="267"/>
    </location>
</feature>
<dbReference type="Gene3D" id="1.10.287.950">
    <property type="entry name" value="Methyl-accepting chemotaxis protein"/>
    <property type="match status" value="1"/>
</dbReference>
<dbReference type="EMBL" id="WHYR01000010">
    <property type="protein sequence ID" value="MQL51639.1"/>
    <property type="molecule type" value="Genomic_DNA"/>
</dbReference>
<keyword evidence="4" id="KW-0472">Membrane</keyword>
<dbReference type="SUPFAM" id="SSF58104">
    <property type="entry name" value="Methyl-accepting chemotaxis protein (MCP) signaling domain"/>
    <property type="match status" value="1"/>
</dbReference>
<dbReference type="CDD" id="cd06225">
    <property type="entry name" value="HAMP"/>
    <property type="match status" value="1"/>
</dbReference>
<evidence type="ECO:0000256" key="4">
    <source>
        <dbReference type="SAM" id="Phobius"/>
    </source>
</evidence>
<gene>
    <name evidence="7" type="ORF">GFC01_05060</name>
</gene>
<feature type="domain" description="Methyl-accepting transducer" evidence="5">
    <location>
        <begin position="265"/>
        <end position="508"/>
    </location>
</feature>
<dbReference type="InterPro" id="IPR004090">
    <property type="entry name" value="Chemotax_Me-accpt_rcpt"/>
</dbReference>
<dbReference type="PANTHER" id="PTHR32089:SF112">
    <property type="entry name" value="LYSOZYME-LIKE PROTEIN-RELATED"/>
    <property type="match status" value="1"/>
</dbReference>
<dbReference type="RefSeq" id="WP_341473759.1">
    <property type="nucleotide sequence ID" value="NZ_WHYR01000010.1"/>
</dbReference>
<dbReference type="Pfam" id="PF00672">
    <property type="entry name" value="HAMP"/>
    <property type="match status" value="1"/>
</dbReference>
<accession>A0A6N7IPZ4</accession>
<protein>
    <submittedName>
        <fullName evidence="7">HAMP domain-containing protein</fullName>
    </submittedName>
</protein>
<dbReference type="Pfam" id="PF00015">
    <property type="entry name" value="MCPsignal"/>
    <property type="match status" value="1"/>
</dbReference>
<dbReference type="Proteomes" id="UP000441717">
    <property type="component" value="Unassembled WGS sequence"/>
</dbReference>
<keyword evidence="4" id="KW-1133">Transmembrane helix</keyword>
<sequence length="531" mass="56580">MRLNIMGKLMLGFGAVLLLMLGTCLFLIMQMRSMNNDFTGLIKLKAYAYGESNDALAHYNAAAAYLRQYILTRDEDLASRYQQSVKDGDDGLEKVAPLLERAEAKDLLQKFQAQAADFKQYGDQVISLIKASKSASEADRVKIEEQLAQHHQSHSGVVRNLTGAGTAFADFEKQVLDDGAGRTASRANRAIAISIILVAVTIVLGLLVAFIIARMITAPIRLVDAGAAKIAAGDLSGEGIDLKTKDETGRLAESFNTMLHNLKEIVRHLQEKSDTLASSASELSASAQNVSAGASETASTISQVAGTVEQVTGNASHIAGMAEQAAVHAREGSEGIRNIRMQMDAIQQAAAGTGEVIRNLYETTSRITQIVELITHITDQTNLLALNAAIEAARAGEHGRGFAVVAEEVRQLAEQSAGAAKEIYALITTIQQESQKAVQSMEMSVARVENGVQVVEEVGLTFERIIEAVQKLAGEIREVAAAAEEMSSAVQNVAAAAEEQTAAMEEVSSTTQNLAGLAGELDTLAGHFKLA</sequence>
<evidence type="ECO:0000256" key="3">
    <source>
        <dbReference type="PROSITE-ProRule" id="PRU00284"/>
    </source>
</evidence>
<name>A0A6N7IPZ4_9FIRM</name>
<dbReference type="Pfam" id="PF12729">
    <property type="entry name" value="4HB_MCP_1"/>
    <property type="match status" value="1"/>
</dbReference>
<evidence type="ECO:0000259" key="5">
    <source>
        <dbReference type="PROSITE" id="PS50111"/>
    </source>
</evidence>
<dbReference type="GO" id="GO:0016020">
    <property type="term" value="C:membrane"/>
    <property type="evidence" value="ECO:0007669"/>
    <property type="project" value="InterPro"/>
</dbReference>
<dbReference type="PROSITE" id="PS50111">
    <property type="entry name" value="CHEMOTAXIS_TRANSDUC_2"/>
    <property type="match status" value="1"/>
</dbReference>
<dbReference type="InterPro" id="IPR004089">
    <property type="entry name" value="MCPsignal_dom"/>
</dbReference>
<dbReference type="SMART" id="SM00304">
    <property type="entry name" value="HAMP"/>
    <property type="match status" value="1"/>
</dbReference>
<dbReference type="SMART" id="SM00283">
    <property type="entry name" value="MA"/>
    <property type="match status" value="1"/>
</dbReference>
<dbReference type="CDD" id="cd11386">
    <property type="entry name" value="MCP_signal"/>
    <property type="match status" value="1"/>
</dbReference>
<evidence type="ECO:0000313" key="7">
    <source>
        <dbReference type="EMBL" id="MQL51639.1"/>
    </source>
</evidence>
<comment type="caution">
    <text evidence="7">The sequence shown here is derived from an EMBL/GenBank/DDBJ whole genome shotgun (WGS) entry which is preliminary data.</text>
</comment>
<proteinExistence type="inferred from homology"/>
<keyword evidence="4" id="KW-0812">Transmembrane</keyword>
<keyword evidence="1 3" id="KW-0807">Transducer</keyword>
<dbReference type="FunFam" id="1.10.287.950:FF:000001">
    <property type="entry name" value="Methyl-accepting chemotaxis sensory transducer"/>
    <property type="match status" value="1"/>
</dbReference>
<evidence type="ECO:0000256" key="2">
    <source>
        <dbReference type="ARBA" id="ARBA00029447"/>
    </source>
</evidence>
<dbReference type="GO" id="GO:0004888">
    <property type="term" value="F:transmembrane signaling receptor activity"/>
    <property type="evidence" value="ECO:0007669"/>
    <property type="project" value="InterPro"/>
</dbReference>
<feature type="transmembrane region" description="Helical" evidence="4">
    <location>
        <begin position="190"/>
        <end position="213"/>
    </location>
</feature>
<evidence type="ECO:0000256" key="1">
    <source>
        <dbReference type="ARBA" id="ARBA00023224"/>
    </source>
</evidence>
<dbReference type="AlphaFoldDB" id="A0A6N7IPZ4"/>
<organism evidence="7 8">
    <name type="scientific">Desulfofundulus thermobenzoicus</name>
    <dbReference type="NCBI Taxonomy" id="29376"/>
    <lineage>
        <taxon>Bacteria</taxon>
        <taxon>Bacillati</taxon>
        <taxon>Bacillota</taxon>
        <taxon>Clostridia</taxon>
        <taxon>Eubacteriales</taxon>
        <taxon>Peptococcaceae</taxon>
        <taxon>Desulfofundulus</taxon>
    </lineage>
</organism>